<dbReference type="Gramene" id="TraesCS5A02G084100.1">
    <property type="protein sequence ID" value="TraesCS5A02G084100.1"/>
    <property type="gene ID" value="TraesCS5A02G084100"/>
</dbReference>
<comment type="similarity">
    <text evidence="1">Belongs to the 'GDSL' lipolytic enzyme family.</text>
</comment>
<dbReference type="Pfam" id="PF00657">
    <property type="entry name" value="Lipase_GDSL"/>
    <property type="match status" value="1"/>
</dbReference>
<protein>
    <recommendedName>
        <fullName evidence="6">GDSL esterase/lipase</fullName>
    </recommendedName>
</protein>
<sequence length="414" mass="43917">MELPSADDQLVLSHRPIHRSTCTMRKMSTVAGAALLLAAAVVCSSADSERVPAVYVFGDSLVDVGNNDFLPPPAPRAGFPCGVDLPRAIPGGRTGRFTNGYNLADIIAQRVGFDMSPLAYLSLTPQASLDLLSGRVGANYASGGSGILDDTGNGTITLREQIKMFADTKATMIEANKLGNNRVNRLLSQSLFLISTAGNDFLAFGDGRATRSDASAYIAKMVTTYLKHIKELYRLGARRLGLLDALPIGCLPGCRTSFGHDGACDAVANSLARRFNALLRLEMASATAASMPCMEYSIASIYGIFSDMITNLELDNGLQEATSACCGGGRLNAEIDCSASSNLCTDRDGYVFWDKVHGTQAAYQRAVAAMFDGAGVTKFTEPVSFGQLITGKQPAPVAVLDKPERPYVGLEAEI</sequence>
<keyword evidence="2" id="KW-0378">Hydrolase</keyword>
<dbReference type="Gramene" id="TraesSYM5A03G02628150.1">
    <property type="protein sequence ID" value="TraesSYM5A03G02628150.1"/>
    <property type="gene ID" value="TraesSYM5A03G02628150"/>
</dbReference>
<name>A0A3B6KBB8_WHEAT</name>
<dbReference type="Gene3D" id="3.40.50.1110">
    <property type="entry name" value="SGNH hydrolase"/>
    <property type="match status" value="1"/>
</dbReference>
<dbReference type="KEGG" id="taes:123102531"/>
<reference evidence="4" key="2">
    <citation type="submission" date="2018-10" db="UniProtKB">
        <authorList>
            <consortium name="EnsemblPlants"/>
        </authorList>
    </citation>
    <scope>IDENTIFICATION</scope>
</reference>
<dbReference type="Proteomes" id="UP000019116">
    <property type="component" value="Chromosome 5A"/>
</dbReference>
<dbReference type="GO" id="GO:0016788">
    <property type="term" value="F:hydrolase activity, acting on ester bonds"/>
    <property type="evidence" value="ECO:0007669"/>
    <property type="project" value="InterPro"/>
</dbReference>
<dbReference type="GeneID" id="123102531"/>
<dbReference type="Gramene" id="TraesCLE_scaffold_001109_01G000300.1">
    <property type="protein sequence ID" value="TraesCLE_scaffold_001109_01G000300.1"/>
    <property type="gene ID" value="TraesCLE_scaffold_001109_01G000300"/>
</dbReference>
<evidence type="ECO:0000313" key="4">
    <source>
        <dbReference type="EnsemblPlants" id="TraesCS5A02G084100.1"/>
    </source>
</evidence>
<dbReference type="Gramene" id="TraesCS5A03G0211900.1">
    <property type="protein sequence ID" value="TraesCS5A03G0211900.1.CDS"/>
    <property type="gene ID" value="TraesCS5A03G0211900"/>
</dbReference>
<evidence type="ECO:0000256" key="1">
    <source>
        <dbReference type="ARBA" id="ARBA00008668"/>
    </source>
</evidence>
<dbReference type="InterPro" id="IPR051058">
    <property type="entry name" value="GDSL_Est/Lipase"/>
</dbReference>
<dbReference type="EnsemblPlants" id="TraesCS5A02G084100.1">
    <property type="protein sequence ID" value="TraesCS5A02G084100.1"/>
    <property type="gene ID" value="TraesCS5A02G084100"/>
</dbReference>
<dbReference type="Gramene" id="TraesARI5A03G02640790.1">
    <property type="protein sequence ID" value="TraesARI5A03G02640790.1"/>
    <property type="gene ID" value="TraesARI5A03G02640790"/>
</dbReference>
<keyword evidence="3" id="KW-0442">Lipid degradation</keyword>
<gene>
    <name evidence="4" type="primary">LOC123102531</name>
</gene>
<evidence type="ECO:0000256" key="2">
    <source>
        <dbReference type="ARBA" id="ARBA00022801"/>
    </source>
</evidence>
<organism evidence="4">
    <name type="scientific">Triticum aestivum</name>
    <name type="common">Wheat</name>
    <dbReference type="NCBI Taxonomy" id="4565"/>
    <lineage>
        <taxon>Eukaryota</taxon>
        <taxon>Viridiplantae</taxon>
        <taxon>Streptophyta</taxon>
        <taxon>Embryophyta</taxon>
        <taxon>Tracheophyta</taxon>
        <taxon>Spermatophyta</taxon>
        <taxon>Magnoliopsida</taxon>
        <taxon>Liliopsida</taxon>
        <taxon>Poales</taxon>
        <taxon>Poaceae</taxon>
        <taxon>BOP clade</taxon>
        <taxon>Pooideae</taxon>
        <taxon>Triticodae</taxon>
        <taxon>Triticeae</taxon>
        <taxon>Triticinae</taxon>
        <taxon>Triticum</taxon>
    </lineage>
</organism>
<dbReference type="RefSeq" id="XP_044379854.1">
    <property type="nucleotide sequence ID" value="XM_044523919.1"/>
</dbReference>
<keyword evidence="3" id="KW-0443">Lipid metabolism</keyword>
<dbReference type="STRING" id="4565.A0A3B6KBB8"/>
<dbReference type="GO" id="GO:0016042">
    <property type="term" value="P:lipid catabolic process"/>
    <property type="evidence" value="ECO:0007669"/>
    <property type="project" value="UniProtKB-KW"/>
</dbReference>
<dbReference type="PANTHER" id="PTHR45648">
    <property type="entry name" value="GDSL LIPASE/ACYLHYDROLASE FAMILY PROTEIN (AFU_ORTHOLOGUE AFUA_4G14700)"/>
    <property type="match status" value="1"/>
</dbReference>
<dbReference type="InterPro" id="IPR036514">
    <property type="entry name" value="SGNH_hydro_sf"/>
</dbReference>
<keyword evidence="5" id="KW-1185">Reference proteome</keyword>
<accession>A0A3B6KBB8</accession>
<evidence type="ECO:0008006" key="6">
    <source>
        <dbReference type="Google" id="ProtNLM"/>
    </source>
</evidence>
<evidence type="ECO:0000313" key="5">
    <source>
        <dbReference type="Proteomes" id="UP000019116"/>
    </source>
</evidence>
<dbReference type="InterPro" id="IPR035669">
    <property type="entry name" value="SGNH_plant_lipase-like"/>
</dbReference>
<dbReference type="AlphaFoldDB" id="A0A3B6KBB8"/>
<proteinExistence type="inferred from homology"/>
<reference evidence="4" key="1">
    <citation type="submission" date="2018-08" db="EMBL/GenBank/DDBJ databases">
        <authorList>
            <person name="Rossello M."/>
        </authorList>
    </citation>
    <scope>NUCLEOTIDE SEQUENCE [LARGE SCALE GENOMIC DNA]</scope>
    <source>
        <strain evidence="4">cv. Chinese Spring</strain>
    </source>
</reference>
<dbReference type="Gramene" id="TraesROB_scaffold_021267_01G000300.1">
    <property type="protein sequence ID" value="TraesROB_scaffold_021267_01G000300.1"/>
    <property type="gene ID" value="TraesROB_scaffold_021267_01G000300"/>
</dbReference>
<evidence type="ECO:0000256" key="3">
    <source>
        <dbReference type="ARBA" id="ARBA00022963"/>
    </source>
</evidence>
<dbReference type="CDD" id="cd01837">
    <property type="entry name" value="SGNH_plant_lipase_like"/>
    <property type="match status" value="1"/>
</dbReference>
<dbReference type="OrthoDB" id="1600564at2759"/>
<dbReference type="OMA" id="PMENGSC"/>
<dbReference type="InterPro" id="IPR001087">
    <property type="entry name" value="GDSL"/>
</dbReference>
<dbReference type="PANTHER" id="PTHR45648:SF23">
    <property type="entry name" value="GDSL-LIKE LIPASE_ACYLHYDROLASE FAMILY PROTEIN, EXPRESSED"/>
    <property type="match status" value="1"/>
</dbReference>